<keyword evidence="2 5" id="KW-0812">Transmembrane</keyword>
<accession>A0ABZ2Z9T5</accession>
<dbReference type="Gene3D" id="1.20.1250.20">
    <property type="entry name" value="MFS general substrate transporter like domains"/>
    <property type="match status" value="1"/>
</dbReference>
<feature type="transmembrane region" description="Helical" evidence="5">
    <location>
        <begin position="197"/>
        <end position="214"/>
    </location>
</feature>
<evidence type="ECO:0000313" key="6">
    <source>
        <dbReference type="EMBL" id="WZN49003.1"/>
    </source>
</evidence>
<evidence type="ECO:0000256" key="4">
    <source>
        <dbReference type="ARBA" id="ARBA00023136"/>
    </source>
</evidence>
<feature type="transmembrane region" description="Helical" evidence="5">
    <location>
        <begin position="42"/>
        <end position="61"/>
    </location>
</feature>
<feature type="transmembrane region" description="Helical" evidence="5">
    <location>
        <begin position="67"/>
        <end position="92"/>
    </location>
</feature>
<dbReference type="InterPro" id="IPR036259">
    <property type="entry name" value="MFS_trans_sf"/>
</dbReference>
<feature type="transmembrane region" description="Helical" evidence="5">
    <location>
        <begin position="12"/>
        <end position="30"/>
    </location>
</feature>
<feature type="transmembrane region" description="Helical" evidence="5">
    <location>
        <begin position="104"/>
        <end position="125"/>
    </location>
</feature>
<evidence type="ECO:0000256" key="2">
    <source>
        <dbReference type="ARBA" id="ARBA00022692"/>
    </source>
</evidence>
<dbReference type="PANTHER" id="PTHR23501:SF5">
    <property type="entry name" value="TRANSPORT PROTEIN"/>
    <property type="match status" value="1"/>
</dbReference>
<proteinExistence type="predicted"/>
<feature type="transmembrane region" description="Helical" evidence="5">
    <location>
        <begin position="329"/>
        <end position="350"/>
    </location>
</feature>
<dbReference type="RefSeq" id="WP_341843578.1">
    <property type="nucleotide sequence ID" value="NZ_CP149792.1"/>
</dbReference>
<dbReference type="PANTHER" id="PTHR23501">
    <property type="entry name" value="MAJOR FACILITATOR SUPERFAMILY"/>
    <property type="match status" value="1"/>
</dbReference>
<evidence type="ECO:0000256" key="3">
    <source>
        <dbReference type="ARBA" id="ARBA00022989"/>
    </source>
</evidence>
<keyword evidence="4 5" id="KW-0472">Membrane</keyword>
<feature type="transmembrane region" description="Helical" evidence="5">
    <location>
        <begin position="131"/>
        <end position="153"/>
    </location>
</feature>
<evidence type="ECO:0000256" key="5">
    <source>
        <dbReference type="SAM" id="Phobius"/>
    </source>
</evidence>
<dbReference type="Pfam" id="PF07690">
    <property type="entry name" value="MFS_1"/>
    <property type="match status" value="1"/>
</dbReference>
<feature type="transmembrane region" description="Helical" evidence="5">
    <location>
        <begin position="165"/>
        <end position="185"/>
    </location>
</feature>
<feature type="transmembrane region" description="Helical" evidence="5">
    <location>
        <begin position="234"/>
        <end position="252"/>
    </location>
</feature>
<organism evidence="6 7">
    <name type="scientific">Chitinophaga caseinilytica</name>
    <dbReference type="NCBI Taxonomy" id="2267521"/>
    <lineage>
        <taxon>Bacteria</taxon>
        <taxon>Pseudomonadati</taxon>
        <taxon>Bacteroidota</taxon>
        <taxon>Chitinophagia</taxon>
        <taxon>Chitinophagales</taxon>
        <taxon>Chitinophagaceae</taxon>
        <taxon>Chitinophaga</taxon>
    </lineage>
</organism>
<sequence length="491" mass="54448">MVGSLGTYTEVISMANYANVIGMGAVVPVILRLERRFRGKELLLGCFLALAALSVLCAMTTEPLVIVGASFLMGIFKMLALLKMIPVIMFLITPTGDRGKFYSFYYTISIVTSQLVIWGTTGLAYKSEWQAVYYAIAGILLINALLAVIFMHNKRSARAVSLKGIDWWSMAIFAAAFLLLDYVLVFARQQAWFSSTSIQWAAVGFVLMAGLFIWRQLMLRHPFIDVRVFRKTPVWHGLLLLMSLGVYMGTAAMQTTFTTGVLGYDNYTNAILYAWMIPGIIAGGIMGAVGFKRGWHLKYFIFGGYLCFMAYSVSMYFLMAPVIDIEYLYVISVVKGLGMTVLFIGIWYYAMSTLPMDEMLSAVSVLMVVRTFVGVALFAAVYSWAQYQLQWQSAANLATGMDAVAYDGGMALYGQLQVQAVLDATKTLYGYVCIGGLFILTYVLTHHFGRLDFRRMVTISRAISGTPLKARFRRRRDDDEGDAVAAAAAAA</sequence>
<feature type="transmembrane region" description="Helical" evidence="5">
    <location>
        <begin position="362"/>
        <end position="385"/>
    </location>
</feature>
<name>A0ABZ2Z9T5_9BACT</name>
<comment type="subcellular location">
    <subcellularLocation>
        <location evidence="1">Membrane</location>
        <topology evidence="1">Multi-pass membrane protein</topology>
    </subcellularLocation>
</comment>
<dbReference type="InterPro" id="IPR011701">
    <property type="entry name" value="MFS"/>
</dbReference>
<dbReference type="SUPFAM" id="SSF103473">
    <property type="entry name" value="MFS general substrate transporter"/>
    <property type="match status" value="1"/>
</dbReference>
<protein>
    <submittedName>
        <fullName evidence="6">MFS transporter</fullName>
    </submittedName>
</protein>
<feature type="transmembrane region" description="Helical" evidence="5">
    <location>
        <begin position="303"/>
        <end position="323"/>
    </location>
</feature>
<evidence type="ECO:0000313" key="7">
    <source>
        <dbReference type="Proteomes" id="UP001449657"/>
    </source>
</evidence>
<reference evidence="6 7" key="1">
    <citation type="submission" date="2024-03" db="EMBL/GenBank/DDBJ databases">
        <title>Chitinophaga caseinilytica sp. nov., a casein hydrolysing bacterium isolated from forest soil.</title>
        <authorList>
            <person name="Lee D.S."/>
            <person name="Han D.M."/>
            <person name="Baek J.H."/>
            <person name="Choi D.G."/>
            <person name="Jeon J.H."/>
            <person name="Jeon C.O."/>
        </authorList>
    </citation>
    <scope>NUCLEOTIDE SEQUENCE [LARGE SCALE GENOMIC DNA]</scope>
    <source>
        <strain evidence="6 7">KACC 19118</strain>
    </source>
</reference>
<feature type="transmembrane region" description="Helical" evidence="5">
    <location>
        <begin position="428"/>
        <end position="445"/>
    </location>
</feature>
<keyword evidence="3 5" id="KW-1133">Transmembrane helix</keyword>
<dbReference type="EMBL" id="CP150096">
    <property type="protein sequence ID" value="WZN49003.1"/>
    <property type="molecule type" value="Genomic_DNA"/>
</dbReference>
<dbReference type="Proteomes" id="UP001449657">
    <property type="component" value="Chromosome"/>
</dbReference>
<keyword evidence="7" id="KW-1185">Reference proteome</keyword>
<evidence type="ECO:0000256" key="1">
    <source>
        <dbReference type="ARBA" id="ARBA00004141"/>
    </source>
</evidence>
<gene>
    <name evidence="6" type="ORF">WJU22_12570</name>
</gene>
<feature type="transmembrane region" description="Helical" evidence="5">
    <location>
        <begin position="272"/>
        <end position="291"/>
    </location>
</feature>